<sequence>MKNIFLLSLLLCFAVPRMALASSSCEDIKQDITDKIVKKGVSLDAFKLEILPTKQVDATKVKVVGHCQADKFKIVYSRLLHY</sequence>
<dbReference type="AlphaFoldDB" id="A0AA95GBW6"/>
<dbReference type="InterPro" id="IPR010595">
    <property type="entry name" value="DUF1161"/>
</dbReference>
<evidence type="ECO:0000313" key="3">
    <source>
        <dbReference type="Proteomes" id="UP001177597"/>
    </source>
</evidence>
<reference evidence="2" key="1">
    <citation type="submission" date="2023-04" db="EMBL/GenBank/DDBJ databases">
        <title>Genome dynamics across the evolutionary transition to endosymbiosis.</title>
        <authorList>
            <person name="Siozios S."/>
            <person name="Nadal-Jimenez P."/>
            <person name="Azagi T."/>
            <person name="Sprong H."/>
            <person name="Frost C.L."/>
            <person name="Parratt S.R."/>
            <person name="Taylor G."/>
            <person name="Brettell L."/>
            <person name="Lew K.C."/>
            <person name="Croft L."/>
            <person name="King K.C."/>
            <person name="Brockhurst M.A."/>
            <person name="Hypsa V."/>
            <person name="Novakova E."/>
            <person name="Darby A.C."/>
            <person name="Hurst G.D.D."/>
        </authorList>
    </citation>
    <scope>NUCLEOTIDE SEQUENCE</scope>
    <source>
        <strain evidence="2">AIh</strain>
    </source>
</reference>
<feature type="chain" id="PRO_5041704408" evidence="1">
    <location>
        <begin position="22"/>
        <end position="82"/>
    </location>
</feature>
<dbReference type="RefSeq" id="WP_280628601.1">
    <property type="nucleotide sequence ID" value="NZ_CP123498.1"/>
</dbReference>
<protein>
    <submittedName>
        <fullName evidence="2">DUF1161 domain-containing protein</fullName>
    </submittedName>
</protein>
<dbReference type="EMBL" id="CP123498">
    <property type="protein sequence ID" value="WGL94250.1"/>
    <property type="molecule type" value="Genomic_DNA"/>
</dbReference>
<name>A0AA95GBW6_9GAMM</name>
<evidence type="ECO:0000313" key="2">
    <source>
        <dbReference type="EMBL" id="WGL94250.1"/>
    </source>
</evidence>
<proteinExistence type="predicted"/>
<keyword evidence="1" id="KW-0732">Signal</keyword>
<organism evidence="2 3">
    <name type="scientific">Arsenophonus nasoniae</name>
    <name type="common">son-killer infecting Nasonia vitripennis</name>
    <dbReference type="NCBI Taxonomy" id="638"/>
    <lineage>
        <taxon>Bacteria</taxon>
        <taxon>Pseudomonadati</taxon>
        <taxon>Pseudomonadota</taxon>
        <taxon>Gammaproteobacteria</taxon>
        <taxon>Enterobacterales</taxon>
        <taxon>Morganellaceae</taxon>
        <taxon>Arsenophonus</taxon>
    </lineage>
</organism>
<accession>A0AA95GBW6</accession>
<feature type="signal peptide" evidence="1">
    <location>
        <begin position="1"/>
        <end position="21"/>
    </location>
</feature>
<gene>
    <name evidence="2" type="ORF">QE207_10910</name>
</gene>
<evidence type="ECO:0000256" key="1">
    <source>
        <dbReference type="SAM" id="SignalP"/>
    </source>
</evidence>
<dbReference type="Proteomes" id="UP001177597">
    <property type="component" value="Chromosome"/>
</dbReference>
<dbReference type="Pfam" id="PF06649">
    <property type="entry name" value="DUF1161"/>
    <property type="match status" value="1"/>
</dbReference>